<feature type="repeat" description="ANK" evidence="3">
    <location>
        <begin position="418"/>
        <end position="452"/>
    </location>
</feature>
<dbReference type="SMART" id="SM00248">
    <property type="entry name" value="ANK"/>
    <property type="match status" value="7"/>
</dbReference>
<evidence type="ECO:0000256" key="2">
    <source>
        <dbReference type="ARBA" id="ARBA00023043"/>
    </source>
</evidence>
<dbReference type="STRING" id="1149755.A0A2J6S4J6"/>
<protein>
    <submittedName>
        <fullName evidence="5">Ankyrin</fullName>
    </submittedName>
</protein>
<organism evidence="5 6">
    <name type="scientific">Hyaloscypha variabilis (strain UAMH 11265 / GT02V1 / F)</name>
    <name type="common">Meliniomyces variabilis</name>
    <dbReference type="NCBI Taxonomy" id="1149755"/>
    <lineage>
        <taxon>Eukaryota</taxon>
        <taxon>Fungi</taxon>
        <taxon>Dikarya</taxon>
        <taxon>Ascomycota</taxon>
        <taxon>Pezizomycotina</taxon>
        <taxon>Leotiomycetes</taxon>
        <taxon>Helotiales</taxon>
        <taxon>Hyaloscyphaceae</taxon>
        <taxon>Hyaloscypha</taxon>
        <taxon>Hyaloscypha variabilis</taxon>
    </lineage>
</organism>
<evidence type="ECO:0000256" key="3">
    <source>
        <dbReference type="PROSITE-ProRule" id="PRU00023"/>
    </source>
</evidence>
<keyword evidence="2 3" id="KW-0040">ANK repeat</keyword>
<dbReference type="EMBL" id="KZ613940">
    <property type="protein sequence ID" value="PMD45696.1"/>
    <property type="molecule type" value="Genomic_DNA"/>
</dbReference>
<dbReference type="GO" id="GO:0005829">
    <property type="term" value="C:cytosol"/>
    <property type="evidence" value="ECO:0007669"/>
    <property type="project" value="TreeGrafter"/>
</dbReference>
<evidence type="ECO:0000256" key="1">
    <source>
        <dbReference type="ARBA" id="ARBA00022737"/>
    </source>
</evidence>
<dbReference type="PANTHER" id="PTHR46680:SF3">
    <property type="entry name" value="NF-KAPPA-B INHIBITOR CACTUS"/>
    <property type="match status" value="1"/>
</dbReference>
<dbReference type="Pfam" id="PF12796">
    <property type="entry name" value="Ank_2"/>
    <property type="match status" value="1"/>
</dbReference>
<feature type="repeat" description="ANK" evidence="3">
    <location>
        <begin position="595"/>
        <end position="627"/>
    </location>
</feature>
<feature type="repeat" description="ANK" evidence="3">
    <location>
        <begin position="529"/>
        <end position="561"/>
    </location>
</feature>
<dbReference type="GO" id="GO:0051059">
    <property type="term" value="F:NF-kappaB binding"/>
    <property type="evidence" value="ECO:0007669"/>
    <property type="project" value="TreeGrafter"/>
</dbReference>
<sequence>MDPFSIFVSAGSLLDMAVRASGALILLYREMKNAPDLILALSNEIADITLVLDRVYDARLTLVTRRRHDSNSSSKYLTILDSHLATARIILGKLEQLSTDLHERKRLGKSIRWCLIKPQAEELKHELKNIRARIREVLIAYNSSTTALMNDDIHDIRKNLQHAYDKTLVLTSISTSVEQYLQQMSSKIQDIHDATSAKIPMNKRNADLTHAQNSIPMNNLSHFEGIDTALTAIRTELRTRHEYEQESLGRNQTQEGIERGTSLPPFPGYLSTSIIFFAFRSRKFICLNGCSCRCHISSKLEHRWGLPSMLRPLLGSIIIGYTMEPSETSKCDLQECRRAASTRLEVVYAFPTWLLGRILHSFIEVSISGSLTFMLTAKRRLPFEATNILWLTQFGNVETLRSALESDKTCVLDVHMSGGTSALQLAILGQEDKINKIKLLLQSGANPDQEDDTGNTARTTAAREIMMRTQPANILRELEILFPPSSCIDDFNFTLLHKVILGICPINLSSLVEGRDSHILAQLDAEDQFGITPIQYAAQRDDLSAVQALITAGAKVDKPSGNGRTALWYALKSAGARCVDILLRSGSMVNREDYLGYTPLHIAVQAGHLAATERLISMGADIDYRGRIFGVTPLSFAARVDQSRAIQCLLNHGAQVEAVDIRGKTTLCFAVAYNAHKTISLLFDKQANHLHKTNDGSTLLHIAACQADVETMGLLARANLSGLQISCKNDNGMTPSELFEERQPISHDLRLSFSRLLEAVGPAEDGDLVASDEEEVYEDACETLEPSPETEPQSSQKCF</sequence>
<dbReference type="PROSITE" id="PS50297">
    <property type="entry name" value="ANK_REP_REGION"/>
    <property type="match status" value="3"/>
</dbReference>
<proteinExistence type="predicted"/>
<evidence type="ECO:0000313" key="5">
    <source>
        <dbReference type="EMBL" id="PMD45696.1"/>
    </source>
</evidence>
<evidence type="ECO:0000256" key="4">
    <source>
        <dbReference type="SAM" id="MobiDB-lite"/>
    </source>
</evidence>
<dbReference type="SUPFAM" id="SSF48403">
    <property type="entry name" value="Ankyrin repeat"/>
    <property type="match status" value="2"/>
</dbReference>
<dbReference type="OrthoDB" id="341259at2759"/>
<dbReference type="InterPro" id="IPR036770">
    <property type="entry name" value="Ankyrin_rpt-contain_sf"/>
</dbReference>
<dbReference type="InterPro" id="IPR002110">
    <property type="entry name" value="Ankyrin_rpt"/>
</dbReference>
<feature type="compositionally biased region" description="Polar residues" evidence="4">
    <location>
        <begin position="790"/>
        <end position="799"/>
    </location>
</feature>
<dbReference type="AlphaFoldDB" id="A0A2J6S4J6"/>
<feature type="repeat" description="ANK" evidence="3">
    <location>
        <begin position="629"/>
        <end position="661"/>
    </location>
</feature>
<accession>A0A2J6S4J6</accession>
<dbReference type="PRINTS" id="PR01415">
    <property type="entry name" value="ANKYRIN"/>
</dbReference>
<dbReference type="Proteomes" id="UP000235786">
    <property type="component" value="Unassembled WGS sequence"/>
</dbReference>
<keyword evidence="6" id="KW-1185">Reference proteome</keyword>
<dbReference type="InterPro" id="IPR051070">
    <property type="entry name" value="NF-kappa-B_inhibitor"/>
</dbReference>
<feature type="repeat" description="ANK" evidence="3">
    <location>
        <begin position="562"/>
        <end position="594"/>
    </location>
</feature>
<gene>
    <name evidence="5" type="ORF">L207DRAFT_630100</name>
</gene>
<dbReference type="GO" id="GO:0071356">
    <property type="term" value="P:cellular response to tumor necrosis factor"/>
    <property type="evidence" value="ECO:0007669"/>
    <property type="project" value="TreeGrafter"/>
</dbReference>
<reference evidence="5 6" key="1">
    <citation type="submission" date="2016-04" db="EMBL/GenBank/DDBJ databases">
        <title>A degradative enzymes factory behind the ericoid mycorrhizal symbiosis.</title>
        <authorList>
            <consortium name="DOE Joint Genome Institute"/>
            <person name="Martino E."/>
            <person name="Morin E."/>
            <person name="Grelet G."/>
            <person name="Kuo A."/>
            <person name="Kohler A."/>
            <person name="Daghino S."/>
            <person name="Barry K."/>
            <person name="Choi C."/>
            <person name="Cichocki N."/>
            <person name="Clum A."/>
            <person name="Copeland A."/>
            <person name="Hainaut M."/>
            <person name="Haridas S."/>
            <person name="Labutti K."/>
            <person name="Lindquist E."/>
            <person name="Lipzen A."/>
            <person name="Khouja H.-R."/>
            <person name="Murat C."/>
            <person name="Ohm R."/>
            <person name="Olson A."/>
            <person name="Spatafora J."/>
            <person name="Veneault-Fourrey C."/>
            <person name="Henrissat B."/>
            <person name="Grigoriev I."/>
            <person name="Martin F."/>
            <person name="Perotto S."/>
        </authorList>
    </citation>
    <scope>NUCLEOTIDE SEQUENCE [LARGE SCALE GENOMIC DNA]</scope>
    <source>
        <strain evidence="5 6">F</strain>
    </source>
</reference>
<name>A0A2J6S4J6_HYAVF</name>
<evidence type="ECO:0000313" key="6">
    <source>
        <dbReference type="Proteomes" id="UP000235786"/>
    </source>
</evidence>
<dbReference type="Gene3D" id="1.25.40.20">
    <property type="entry name" value="Ankyrin repeat-containing domain"/>
    <property type="match status" value="1"/>
</dbReference>
<dbReference type="PANTHER" id="PTHR46680">
    <property type="entry name" value="NF-KAPPA-B INHIBITOR ALPHA"/>
    <property type="match status" value="1"/>
</dbReference>
<keyword evidence="1" id="KW-0677">Repeat</keyword>
<feature type="compositionally biased region" description="Acidic residues" evidence="4">
    <location>
        <begin position="764"/>
        <end position="782"/>
    </location>
</feature>
<feature type="region of interest" description="Disordered" evidence="4">
    <location>
        <begin position="764"/>
        <end position="799"/>
    </location>
</feature>
<dbReference type="PROSITE" id="PS50088">
    <property type="entry name" value="ANK_REPEAT"/>
    <property type="match status" value="5"/>
</dbReference>